<dbReference type="GO" id="GO:0006310">
    <property type="term" value="P:DNA recombination"/>
    <property type="evidence" value="ECO:0007669"/>
    <property type="project" value="UniProtKB-KW"/>
</dbReference>
<evidence type="ECO:0000256" key="3">
    <source>
        <dbReference type="ARBA" id="ARBA00023125"/>
    </source>
</evidence>
<dbReference type="InterPro" id="IPR004107">
    <property type="entry name" value="Integrase_SAM-like_N"/>
</dbReference>
<dbReference type="Proteomes" id="UP000476310">
    <property type="component" value="Unassembled WGS sequence"/>
</dbReference>
<evidence type="ECO:0000313" key="9">
    <source>
        <dbReference type="EMBL" id="NEW71089.1"/>
    </source>
</evidence>
<sequence length="412" mass="46610">MAWVERRGSKWRVRYWKPDGRAGSIPGSFETEQAARSHAEQLTTIPETAAPPETSQPVPPLTTPATRPRPATQTTDPEPAVMVSEWAEIWWQTVDVGANTEAFYRSLLTRHILPRWGTTPVDQITPADIQIWLNRLRDTYSASTITSLRKLFAMLMADAVDNQLLTTNPVRPRKRGRGRVEPRRERAWADEHQVLTIAHRVLRLASRNQCLLVITAAYTGMRWGELAGLHRDNLDVTHGRIHITADAGALHEVNGHFTLGHPKTHASVRTITLPPFLTELLATDLAASARPFVFTTLRGKHLRRSGFQRRLWAPAVCGGRYRGETWDPVQQGLTFHGLRHSHKTWLIEDGVPQVAQARRLGHIMEGKIDDIYSHVTASVDARLIAGLETRWHRALERYRRNLGPQEHQSITS</sequence>
<keyword evidence="4" id="KW-0233">DNA recombination</keyword>
<protein>
    <submittedName>
        <fullName evidence="9">Site-specific integrase</fullName>
    </submittedName>
</protein>
<dbReference type="PROSITE" id="PS51900">
    <property type="entry name" value="CB"/>
    <property type="match status" value="1"/>
</dbReference>
<dbReference type="InterPro" id="IPR013762">
    <property type="entry name" value="Integrase-like_cat_sf"/>
</dbReference>
<dbReference type="PANTHER" id="PTHR30629:SF2">
    <property type="entry name" value="PROPHAGE INTEGRASE INTS-RELATED"/>
    <property type="match status" value="1"/>
</dbReference>
<dbReference type="GO" id="GO:0015074">
    <property type="term" value="P:DNA integration"/>
    <property type="evidence" value="ECO:0007669"/>
    <property type="project" value="UniProtKB-KW"/>
</dbReference>
<evidence type="ECO:0000313" key="10">
    <source>
        <dbReference type="Proteomes" id="UP000476310"/>
    </source>
</evidence>
<name>A0A6G4AEG8_9ACTN</name>
<dbReference type="InterPro" id="IPR011010">
    <property type="entry name" value="DNA_brk_join_enz"/>
</dbReference>
<dbReference type="RefSeq" id="WP_164426468.1">
    <property type="nucleotide sequence ID" value="NZ_JAAIKT010000010.1"/>
</dbReference>
<feature type="region of interest" description="Disordered" evidence="6">
    <location>
        <begin position="46"/>
        <end position="77"/>
    </location>
</feature>
<feature type="compositionally biased region" description="Low complexity" evidence="6">
    <location>
        <begin position="63"/>
        <end position="77"/>
    </location>
</feature>
<dbReference type="Gene3D" id="1.10.443.10">
    <property type="entry name" value="Intergrase catalytic core"/>
    <property type="match status" value="1"/>
</dbReference>
<dbReference type="InterPro" id="IPR002104">
    <property type="entry name" value="Integrase_catalytic"/>
</dbReference>
<dbReference type="GO" id="GO:0003677">
    <property type="term" value="F:DNA binding"/>
    <property type="evidence" value="ECO:0007669"/>
    <property type="project" value="UniProtKB-UniRule"/>
</dbReference>
<dbReference type="PROSITE" id="PS51898">
    <property type="entry name" value="TYR_RECOMBINASE"/>
    <property type="match status" value="1"/>
</dbReference>
<dbReference type="Pfam" id="PF14659">
    <property type="entry name" value="Phage_int_SAM_3"/>
    <property type="match status" value="1"/>
</dbReference>
<dbReference type="InterPro" id="IPR010998">
    <property type="entry name" value="Integrase_recombinase_N"/>
</dbReference>
<comment type="similarity">
    <text evidence="1">Belongs to the 'phage' integrase family.</text>
</comment>
<dbReference type="SUPFAM" id="SSF56349">
    <property type="entry name" value="DNA breaking-rejoining enzymes"/>
    <property type="match status" value="1"/>
</dbReference>
<evidence type="ECO:0000259" key="8">
    <source>
        <dbReference type="PROSITE" id="PS51900"/>
    </source>
</evidence>
<feature type="region of interest" description="Disordered" evidence="6">
    <location>
        <begin position="22"/>
        <end position="41"/>
    </location>
</feature>
<dbReference type="InterPro" id="IPR044068">
    <property type="entry name" value="CB"/>
</dbReference>
<feature type="domain" description="Tyr recombinase" evidence="7">
    <location>
        <begin position="184"/>
        <end position="385"/>
    </location>
</feature>
<gene>
    <name evidence="9" type="ORF">G4H13_11925</name>
</gene>
<dbReference type="InterPro" id="IPR050808">
    <property type="entry name" value="Phage_Integrase"/>
</dbReference>
<dbReference type="CDD" id="cd01189">
    <property type="entry name" value="INT_ICEBs1_C_like"/>
    <property type="match status" value="1"/>
</dbReference>
<organism evidence="9 10">
    <name type="scientific">Streptomyces rhizosphaericus</name>
    <dbReference type="NCBI Taxonomy" id="114699"/>
    <lineage>
        <taxon>Bacteria</taxon>
        <taxon>Bacillati</taxon>
        <taxon>Actinomycetota</taxon>
        <taxon>Actinomycetes</taxon>
        <taxon>Kitasatosporales</taxon>
        <taxon>Streptomycetaceae</taxon>
        <taxon>Streptomyces</taxon>
        <taxon>Streptomyces violaceusniger group</taxon>
    </lineage>
</organism>
<feature type="domain" description="Core-binding (CB)" evidence="8">
    <location>
        <begin position="81"/>
        <end position="156"/>
    </location>
</feature>
<accession>A0A6G4AEG8</accession>
<dbReference type="Gene3D" id="1.10.150.130">
    <property type="match status" value="1"/>
</dbReference>
<proteinExistence type="inferred from homology"/>
<evidence type="ECO:0000256" key="4">
    <source>
        <dbReference type="ARBA" id="ARBA00023172"/>
    </source>
</evidence>
<evidence type="ECO:0000259" key="7">
    <source>
        <dbReference type="PROSITE" id="PS51898"/>
    </source>
</evidence>
<keyword evidence="2" id="KW-0229">DNA integration</keyword>
<comment type="caution">
    <text evidence="9">The sequence shown here is derived from an EMBL/GenBank/DDBJ whole genome shotgun (WGS) entry which is preliminary data.</text>
</comment>
<evidence type="ECO:0000256" key="5">
    <source>
        <dbReference type="PROSITE-ProRule" id="PRU01248"/>
    </source>
</evidence>
<dbReference type="Pfam" id="PF00589">
    <property type="entry name" value="Phage_integrase"/>
    <property type="match status" value="1"/>
</dbReference>
<keyword evidence="10" id="KW-1185">Reference proteome</keyword>
<evidence type="ECO:0000256" key="1">
    <source>
        <dbReference type="ARBA" id="ARBA00008857"/>
    </source>
</evidence>
<reference evidence="9" key="1">
    <citation type="submission" date="2020-02" db="EMBL/GenBank/DDBJ databases">
        <title>A new Streptomyces sp. for controlling soil-borne diseases.</title>
        <authorList>
            <person name="Li X."/>
            <person name="Tian Y."/>
            <person name="Gao K."/>
        </authorList>
    </citation>
    <scope>NUCLEOTIDE SEQUENCE [LARGE SCALE GENOMIC DNA]</scope>
    <source>
        <strain evidence="9">0250</strain>
    </source>
</reference>
<evidence type="ECO:0000256" key="2">
    <source>
        <dbReference type="ARBA" id="ARBA00022908"/>
    </source>
</evidence>
<dbReference type="PANTHER" id="PTHR30629">
    <property type="entry name" value="PROPHAGE INTEGRASE"/>
    <property type="match status" value="1"/>
</dbReference>
<evidence type="ECO:0000256" key="6">
    <source>
        <dbReference type="SAM" id="MobiDB-lite"/>
    </source>
</evidence>
<dbReference type="AlphaFoldDB" id="A0A6G4AEG8"/>
<keyword evidence="3 5" id="KW-0238">DNA-binding</keyword>
<dbReference type="EMBL" id="JAAIKT010000010">
    <property type="protein sequence ID" value="NEW71089.1"/>
    <property type="molecule type" value="Genomic_DNA"/>
</dbReference>